<gene>
    <name evidence="17" type="ORF">MONBRDRAFT_10818</name>
</gene>
<keyword evidence="6" id="KW-0347">Helicase</keyword>
<name>A9V7B8_MONBE</name>
<evidence type="ECO:0000256" key="6">
    <source>
        <dbReference type="ARBA" id="ARBA00022806"/>
    </source>
</evidence>
<evidence type="ECO:0000256" key="7">
    <source>
        <dbReference type="ARBA" id="ARBA00022833"/>
    </source>
</evidence>
<dbReference type="InParanoid" id="A9V7B8"/>
<keyword evidence="3" id="KW-0547">Nucleotide-binding</keyword>
<comment type="similarity">
    <text evidence="10">Belongs to the DEAD box helicase family. DDX41 subfamily.</text>
</comment>
<evidence type="ECO:0000256" key="3">
    <source>
        <dbReference type="ARBA" id="ARBA00022741"/>
    </source>
</evidence>
<dbReference type="FunFam" id="3.40.50.300:FF:000657">
    <property type="entry name" value="Probable ATP-dependent RNA helicase DDX41"/>
    <property type="match status" value="1"/>
</dbReference>
<dbReference type="PROSITE" id="PS51194">
    <property type="entry name" value="HELICASE_CTER"/>
    <property type="match status" value="1"/>
</dbReference>
<dbReference type="InterPro" id="IPR001878">
    <property type="entry name" value="Znf_CCHC"/>
</dbReference>
<reference evidence="17 18" key="1">
    <citation type="journal article" date="2008" name="Nature">
        <title>The genome of the choanoflagellate Monosiga brevicollis and the origin of metazoans.</title>
        <authorList>
            <consortium name="JGI Sequencing"/>
            <person name="King N."/>
            <person name="Westbrook M.J."/>
            <person name="Young S.L."/>
            <person name="Kuo A."/>
            <person name="Abedin M."/>
            <person name="Chapman J."/>
            <person name="Fairclough S."/>
            <person name="Hellsten U."/>
            <person name="Isogai Y."/>
            <person name="Letunic I."/>
            <person name="Marr M."/>
            <person name="Pincus D."/>
            <person name="Putnam N."/>
            <person name="Rokas A."/>
            <person name="Wright K.J."/>
            <person name="Zuzow R."/>
            <person name="Dirks W."/>
            <person name="Good M."/>
            <person name="Goodstein D."/>
            <person name="Lemons D."/>
            <person name="Li W."/>
            <person name="Lyons J.B."/>
            <person name="Morris A."/>
            <person name="Nichols S."/>
            <person name="Richter D.J."/>
            <person name="Salamov A."/>
            <person name="Bork P."/>
            <person name="Lim W.A."/>
            <person name="Manning G."/>
            <person name="Miller W.T."/>
            <person name="McGinnis W."/>
            <person name="Shapiro H."/>
            <person name="Tjian R."/>
            <person name="Grigoriev I.V."/>
            <person name="Rokhsar D."/>
        </authorList>
    </citation>
    <scope>NUCLEOTIDE SEQUENCE [LARGE SCALE GENOMIC DNA]</scope>
    <source>
        <strain evidence="18">MX1 / ATCC 50154</strain>
    </source>
</reference>
<evidence type="ECO:0000313" key="18">
    <source>
        <dbReference type="Proteomes" id="UP000001357"/>
    </source>
</evidence>
<keyword evidence="9" id="KW-0694">RNA-binding</keyword>
<dbReference type="GO" id="GO:0003724">
    <property type="term" value="F:RNA helicase activity"/>
    <property type="evidence" value="ECO:0000318"/>
    <property type="project" value="GO_Central"/>
</dbReference>
<evidence type="ECO:0000256" key="5">
    <source>
        <dbReference type="ARBA" id="ARBA00022801"/>
    </source>
</evidence>
<keyword evidence="4 12" id="KW-0863">Zinc-finger</keyword>
<keyword evidence="5" id="KW-0378">Hydrolase</keyword>
<accession>A9V7B8</accession>
<evidence type="ECO:0000256" key="11">
    <source>
        <dbReference type="ARBA" id="ARBA00047984"/>
    </source>
</evidence>
<dbReference type="GO" id="GO:0008270">
    <property type="term" value="F:zinc ion binding"/>
    <property type="evidence" value="ECO:0007669"/>
    <property type="project" value="UniProtKB-KW"/>
</dbReference>
<protein>
    <recommendedName>
        <fullName evidence="1">RNA helicase</fullName>
        <ecNumber evidence="1">3.6.4.13</ecNumber>
    </recommendedName>
</protein>
<dbReference type="KEGG" id="mbr:MONBRDRAFT_10818"/>
<dbReference type="FunFam" id="3.40.50.300:FF:000449">
    <property type="entry name" value="Probable ATP-dependent RNA helicase DDX41"/>
    <property type="match status" value="1"/>
</dbReference>
<dbReference type="STRING" id="81824.A9V7B8"/>
<dbReference type="Pfam" id="PF00271">
    <property type="entry name" value="Helicase_C"/>
    <property type="match status" value="1"/>
</dbReference>
<evidence type="ECO:0000256" key="9">
    <source>
        <dbReference type="ARBA" id="ARBA00022884"/>
    </source>
</evidence>
<dbReference type="Gene3D" id="3.40.50.300">
    <property type="entry name" value="P-loop containing nucleotide triphosphate hydrolases"/>
    <property type="match status" value="2"/>
</dbReference>
<evidence type="ECO:0000259" key="14">
    <source>
        <dbReference type="PROSITE" id="PS50158"/>
    </source>
</evidence>
<dbReference type="InterPro" id="IPR036875">
    <property type="entry name" value="Znf_CCHC_sf"/>
</dbReference>
<feature type="domain" description="Helicase C-terminal" evidence="16">
    <location>
        <begin position="377"/>
        <end position="537"/>
    </location>
</feature>
<keyword evidence="2" id="KW-0479">Metal-binding</keyword>
<dbReference type="SMART" id="SM00490">
    <property type="entry name" value="HELICc"/>
    <property type="match status" value="1"/>
</dbReference>
<evidence type="ECO:0000256" key="4">
    <source>
        <dbReference type="ARBA" id="ARBA00022771"/>
    </source>
</evidence>
<evidence type="ECO:0000259" key="15">
    <source>
        <dbReference type="PROSITE" id="PS51192"/>
    </source>
</evidence>
<evidence type="ECO:0000256" key="13">
    <source>
        <dbReference type="SAM" id="MobiDB-lite"/>
    </source>
</evidence>
<dbReference type="AlphaFoldDB" id="A9V7B8"/>
<dbReference type="GO" id="GO:0016787">
    <property type="term" value="F:hydrolase activity"/>
    <property type="evidence" value="ECO:0007669"/>
    <property type="project" value="UniProtKB-KW"/>
</dbReference>
<sequence length="592" mass="66103">MDSDREETLAVEVGPEGQDQDDDVYVPVKKRKEMMQAQRLARRKQPTLEEKAREERRRQQEAEQGAREGPAAGISLMEAHEKLKRAQGPRVESELDIQLKQEEEILRNIRHAKELKSVEELAKGISYTEPLKTSWRPPRRQYSPTCAPLSRLEACPAHSAAFGRQGYCQTNSNSDARFVGVPVALSGRDMIGIAFTGSGKTLAFSLPALMLALDQEIKMPFVGGEGPFAIIMAPSRELARQTYDVLIEFTDALAKEGYPQLGIMLCIGGLSMQEVMERCQNGVHIAVCTPGRLIDVLGKKRITLDVCRYFCLDEADRMVDMGFEDDIRTIFSYFKGQRQTLLFSATMPTKVKDFAASALVKPVTVNVGGRAGAASLDVIQEVEYVNPDSRVVYLLECLQKTPPPVMIFSEKKQDVDDIHEYLLLKGVHAAAIHGSKDQEERDMAVKGFKEGRKDVLVATDIASKGLDFPDIKHVINFDMPEELENYVHRIGRTGRSGKTGLATTFVSDMVPMTTLLDLKYLLKEARQRIPPFLRKLKSEHERFLGTGNVQGCSYCGGPGHRITECPKLSNVQQQKTRDITYGSDFLNGGDNW</sequence>
<dbReference type="GO" id="GO:0005737">
    <property type="term" value="C:cytoplasm"/>
    <property type="evidence" value="ECO:0007669"/>
    <property type="project" value="UniProtKB-ARBA"/>
</dbReference>
<evidence type="ECO:0000256" key="8">
    <source>
        <dbReference type="ARBA" id="ARBA00022840"/>
    </source>
</evidence>
<keyword evidence="18" id="KW-1185">Reference proteome</keyword>
<evidence type="ECO:0000256" key="1">
    <source>
        <dbReference type="ARBA" id="ARBA00012552"/>
    </source>
</evidence>
<dbReference type="CDD" id="cd18787">
    <property type="entry name" value="SF2_C_DEAD"/>
    <property type="match status" value="1"/>
</dbReference>
<dbReference type="InterPro" id="IPR001650">
    <property type="entry name" value="Helicase_C-like"/>
</dbReference>
<dbReference type="GO" id="GO:0005524">
    <property type="term" value="F:ATP binding"/>
    <property type="evidence" value="ECO:0007669"/>
    <property type="project" value="UniProtKB-KW"/>
</dbReference>
<dbReference type="PROSITE" id="PS50158">
    <property type="entry name" value="ZF_CCHC"/>
    <property type="match status" value="1"/>
</dbReference>
<dbReference type="PROSITE" id="PS51192">
    <property type="entry name" value="HELICASE_ATP_BIND_1"/>
    <property type="match status" value="1"/>
</dbReference>
<dbReference type="SMART" id="SM00343">
    <property type="entry name" value="ZnF_C2HC"/>
    <property type="match status" value="1"/>
</dbReference>
<dbReference type="EC" id="3.6.4.13" evidence="1"/>
<keyword evidence="7" id="KW-0862">Zinc</keyword>
<dbReference type="GO" id="GO:0005681">
    <property type="term" value="C:spliceosomal complex"/>
    <property type="evidence" value="ECO:0000318"/>
    <property type="project" value="GO_Central"/>
</dbReference>
<feature type="domain" description="CCHC-type" evidence="14">
    <location>
        <begin position="552"/>
        <end position="567"/>
    </location>
</feature>
<organism evidence="17 18">
    <name type="scientific">Monosiga brevicollis</name>
    <name type="common">Choanoflagellate</name>
    <dbReference type="NCBI Taxonomy" id="81824"/>
    <lineage>
        <taxon>Eukaryota</taxon>
        <taxon>Choanoflagellata</taxon>
        <taxon>Craspedida</taxon>
        <taxon>Salpingoecidae</taxon>
        <taxon>Monosiga</taxon>
    </lineage>
</organism>
<dbReference type="InterPro" id="IPR014001">
    <property type="entry name" value="Helicase_ATP-bd"/>
</dbReference>
<dbReference type="SMART" id="SM00487">
    <property type="entry name" value="DEXDc"/>
    <property type="match status" value="1"/>
</dbReference>
<dbReference type="PANTHER" id="PTHR47958">
    <property type="entry name" value="ATP-DEPENDENT RNA HELICASE DBP3"/>
    <property type="match status" value="1"/>
</dbReference>
<dbReference type="SUPFAM" id="SSF57756">
    <property type="entry name" value="Retrovirus zinc finger-like domains"/>
    <property type="match status" value="1"/>
</dbReference>
<keyword evidence="8" id="KW-0067">ATP-binding</keyword>
<dbReference type="RefSeq" id="XP_001748669.1">
    <property type="nucleotide sequence ID" value="XM_001748617.1"/>
</dbReference>
<feature type="region of interest" description="Disordered" evidence="13">
    <location>
        <begin position="1"/>
        <end position="73"/>
    </location>
</feature>
<dbReference type="SUPFAM" id="SSF52540">
    <property type="entry name" value="P-loop containing nucleoside triphosphate hydrolases"/>
    <property type="match status" value="1"/>
</dbReference>
<evidence type="ECO:0000256" key="10">
    <source>
        <dbReference type="ARBA" id="ARBA00023594"/>
    </source>
</evidence>
<dbReference type="Pfam" id="PF00270">
    <property type="entry name" value="DEAD"/>
    <property type="match status" value="1"/>
</dbReference>
<dbReference type="eggNOG" id="KOG0341">
    <property type="taxonomic scope" value="Eukaryota"/>
</dbReference>
<dbReference type="GO" id="GO:0003729">
    <property type="term" value="F:mRNA binding"/>
    <property type="evidence" value="ECO:0000318"/>
    <property type="project" value="GO_Central"/>
</dbReference>
<dbReference type="FunCoup" id="A9V7B8">
    <property type="interactions" value="1637"/>
</dbReference>
<evidence type="ECO:0000256" key="12">
    <source>
        <dbReference type="PROSITE-ProRule" id="PRU00047"/>
    </source>
</evidence>
<comment type="catalytic activity">
    <reaction evidence="11">
        <text>ATP + H2O = ADP + phosphate + H(+)</text>
        <dbReference type="Rhea" id="RHEA:13065"/>
        <dbReference type="ChEBI" id="CHEBI:15377"/>
        <dbReference type="ChEBI" id="CHEBI:15378"/>
        <dbReference type="ChEBI" id="CHEBI:30616"/>
        <dbReference type="ChEBI" id="CHEBI:43474"/>
        <dbReference type="ChEBI" id="CHEBI:456216"/>
        <dbReference type="EC" id="3.6.4.13"/>
    </reaction>
</comment>
<dbReference type="GeneID" id="5893925"/>
<dbReference type="GO" id="GO:0000398">
    <property type="term" value="P:mRNA splicing, via spliceosome"/>
    <property type="evidence" value="ECO:0000318"/>
    <property type="project" value="GO_Central"/>
</dbReference>
<dbReference type="EMBL" id="CH991565">
    <property type="protein sequence ID" value="EDQ86556.1"/>
    <property type="molecule type" value="Genomic_DNA"/>
</dbReference>
<evidence type="ECO:0000313" key="17">
    <source>
        <dbReference type="EMBL" id="EDQ86556.1"/>
    </source>
</evidence>
<dbReference type="InterPro" id="IPR027417">
    <property type="entry name" value="P-loop_NTPase"/>
</dbReference>
<feature type="domain" description="Helicase ATP-binding" evidence="15">
    <location>
        <begin position="181"/>
        <end position="365"/>
    </location>
</feature>
<evidence type="ECO:0000256" key="2">
    <source>
        <dbReference type="ARBA" id="ARBA00022723"/>
    </source>
</evidence>
<dbReference type="InterPro" id="IPR011545">
    <property type="entry name" value="DEAD/DEAH_box_helicase_dom"/>
</dbReference>
<dbReference type="Proteomes" id="UP000001357">
    <property type="component" value="Unassembled WGS sequence"/>
</dbReference>
<proteinExistence type="inferred from homology"/>
<dbReference type="OMA" id="SWRAPRC"/>
<evidence type="ECO:0000259" key="16">
    <source>
        <dbReference type="PROSITE" id="PS51194"/>
    </source>
</evidence>
<feature type="compositionally biased region" description="Basic and acidic residues" evidence="13">
    <location>
        <begin position="46"/>
        <end position="66"/>
    </location>
</feature>